<comment type="caution">
    <text evidence="2">The sequence shown here is derived from an EMBL/GenBank/DDBJ whole genome shotgun (WGS) entry which is preliminary data.</text>
</comment>
<feature type="transmembrane region" description="Helical" evidence="1">
    <location>
        <begin position="49"/>
        <end position="68"/>
    </location>
</feature>
<keyword evidence="1" id="KW-0472">Membrane</keyword>
<feature type="transmembrane region" description="Helical" evidence="1">
    <location>
        <begin position="104"/>
        <end position="123"/>
    </location>
</feature>
<dbReference type="EMBL" id="QQWG01000004">
    <property type="protein sequence ID" value="RRG22993.1"/>
    <property type="molecule type" value="Genomic_DNA"/>
</dbReference>
<organism evidence="2 3">
    <name type="scientific">Ancylomarina euxinus</name>
    <dbReference type="NCBI Taxonomy" id="2283627"/>
    <lineage>
        <taxon>Bacteria</taxon>
        <taxon>Pseudomonadati</taxon>
        <taxon>Bacteroidota</taxon>
        <taxon>Bacteroidia</taxon>
        <taxon>Marinilabiliales</taxon>
        <taxon>Marinifilaceae</taxon>
        <taxon>Ancylomarina</taxon>
    </lineage>
</organism>
<keyword evidence="1" id="KW-1133">Transmembrane helix</keyword>
<gene>
    <name evidence="2" type="ORF">DWB61_06025</name>
</gene>
<evidence type="ECO:0000313" key="2">
    <source>
        <dbReference type="EMBL" id="RRG22993.1"/>
    </source>
</evidence>
<reference evidence="2 3" key="1">
    <citation type="submission" date="2018-07" db="EMBL/GenBank/DDBJ databases">
        <title>Draft genome sequence of Ancylomarina sp. M1P.</title>
        <authorList>
            <person name="Yadav S."/>
            <person name="Villanueva L."/>
            <person name="Damste J.S.S."/>
        </authorList>
    </citation>
    <scope>NUCLEOTIDE SEQUENCE [LARGE SCALE GENOMIC DNA]</scope>
    <source>
        <strain evidence="2 3">M1P</strain>
    </source>
</reference>
<evidence type="ECO:0000256" key="1">
    <source>
        <dbReference type="SAM" id="Phobius"/>
    </source>
</evidence>
<sequence>MSEINLYAAWIGMLLGGIFGAIQGLFFHKEVWLGGYGSWQRRMMRLGHISFFGIAFINIAFVFTVKSLGIEQEVALPSALFIIGAIGMPLICYLSAFKKPVRHLFFIPALSVIGGIAHLIWTMSTHNVF</sequence>
<dbReference type="RefSeq" id="WP_125029995.1">
    <property type="nucleotide sequence ID" value="NZ_JAPXVP010000004.1"/>
</dbReference>
<evidence type="ECO:0008006" key="4">
    <source>
        <dbReference type="Google" id="ProtNLM"/>
    </source>
</evidence>
<dbReference type="Proteomes" id="UP000285794">
    <property type="component" value="Unassembled WGS sequence"/>
</dbReference>
<feature type="transmembrane region" description="Helical" evidence="1">
    <location>
        <begin position="74"/>
        <end position="97"/>
    </location>
</feature>
<protein>
    <recommendedName>
        <fullName evidence="4">DUF423 domain-containing protein</fullName>
    </recommendedName>
</protein>
<accession>A0A425Y3Z8</accession>
<feature type="transmembrane region" description="Helical" evidence="1">
    <location>
        <begin position="6"/>
        <end position="28"/>
    </location>
</feature>
<proteinExistence type="predicted"/>
<evidence type="ECO:0000313" key="3">
    <source>
        <dbReference type="Proteomes" id="UP000285794"/>
    </source>
</evidence>
<keyword evidence="1" id="KW-0812">Transmembrane</keyword>
<keyword evidence="3" id="KW-1185">Reference proteome</keyword>
<dbReference type="AlphaFoldDB" id="A0A425Y3Z8"/>
<dbReference type="OrthoDB" id="272937at2"/>
<name>A0A425Y3Z8_9BACT</name>